<evidence type="ECO:0000256" key="6">
    <source>
        <dbReference type="ARBA" id="ARBA00023236"/>
    </source>
</evidence>
<evidence type="ECO:0000256" key="2">
    <source>
        <dbReference type="ARBA" id="ARBA00022763"/>
    </source>
</evidence>
<dbReference type="PROSITE" id="PS50151">
    <property type="entry name" value="UVR"/>
    <property type="match status" value="1"/>
</dbReference>
<protein>
    <recommendedName>
        <fullName evidence="7">UvrABC system protein C</fullName>
        <shortName evidence="7">Protein UvrC</shortName>
    </recommendedName>
    <alternativeName>
        <fullName evidence="7">Excinuclease ABC subunit C</fullName>
    </alternativeName>
</protein>
<dbReference type="Pfam" id="PF08459">
    <property type="entry name" value="UvrC_RNaseH_dom"/>
    <property type="match status" value="1"/>
</dbReference>
<dbReference type="Pfam" id="PF01541">
    <property type="entry name" value="GIY-YIG"/>
    <property type="match status" value="1"/>
</dbReference>
<organism evidence="11 12">
    <name type="scientific">Polaribacter batillariae</name>
    <dbReference type="NCBI Taxonomy" id="2808900"/>
    <lineage>
        <taxon>Bacteria</taxon>
        <taxon>Pseudomonadati</taxon>
        <taxon>Bacteroidota</taxon>
        <taxon>Flavobacteriia</taxon>
        <taxon>Flavobacteriales</taxon>
        <taxon>Flavobacteriaceae</taxon>
    </lineage>
</organism>
<evidence type="ECO:0000259" key="8">
    <source>
        <dbReference type="PROSITE" id="PS50151"/>
    </source>
</evidence>
<dbReference type="HAMAP" id="MF_00203">
    <property type="entry name" value="UvrC"/>
    <property type="match status" value="1"/>
</dbReference>
<dbReference type="SUPFAM" id="SSF82771">
    <property type="entry name" value="GIY-YIG endonuclease"/>
    <property type="match status" value="1"/>
</dbReference>
<dbReference type="InterPro" id="IPR035901">
    <property type="entry name" value="GIY-YIG_endonuc_sf"/>
</dbReference>
<proteinExistence type="inferred from homology"/>
<feature type="domain" description="UVR" evidence="8">
    <location>
        <begin position="206"/>
        <end position="241"/>
    </location>
</feature>
<dbReference type="Gene3D" id="3.40.1440.10">
    <property type="entry name" value="GIY-YIG endonuclease"/>
    <property type="match status" value="1"/>
</dbReference>
<dbReference type="PANTHER" id="PTHR30562">
    <property type="entry name" value="UVRC/OXIDOREDUCTASE"/>
    <property type="match status" value="1"/>
</dbReference>
<dbReference type="Gene3D" id="1.10.150.20">
    <property type="entry name" value="5' to 3' exonuclease, C-terminal subdomain"/>
    <property type="match status" value="1"/>
</dbReference>
<comment type="subcellular location">
    <subcellularLocation>
        <location evidence="7">Cytoplasm</location>
    </subcellularLocation>
</comment>
<dbReference type="InterPro" id="IPR001943">
    <property type="entry name" value="UVR_dom"/>
</dbReference>
<evidence type="ECO:0000256" key="5">
    <source>
        <dbReference type="ARBA" id="ARBA00023204"/>
    </source>
</evidence>
<dbReference type="RefSeq" id="WP_207970830.1">
    <property type="nucleotide sequence ID" value="NZ_CP071795.1"/>
</dbReference>
<comment type="function">
    <text evidence="7">The UvrABC repair system catalyzes the recognition and processing of DNA lesions. UvrC both incises the 5' and 3' sides of the lesion. The N-terminal half is responsible for the 3' incision and the C-terminal half is responsible for the 5' incision.</text>
</comment>
<dbReference type="Gene3D" id="3.30.420.340">
    <property type="entry name" value="UvrC, RNAse H endonuclease domain"/>
    <property type="match status" value="1"/>
</dbReference>
<keyword evidence="1 7" id="KW-0963">Cytoplasm</keyword>
<feature type="domain" description="UvrC family homology region profile" evidence="10">
    <location>
        <begin position="285"/>
        <end position="475"/>
    </location>
</feature>
<evidence type="ECO:0000259" key="10">
    <source>
        <dbReference type="PROSITE" id="PS50165"/>
    </source>
</evidence>
<dbReference type="CDD" id="cd10434">
    <property type="entry name" value="GIY-YIG_UvrC_Cho"/>
    <property type="match status" value="1"/>
</dbReference>
<keyword evidence="6 7" id="KW-0742">SOS response</keyword>
<comment type="subunit">
    <text evidence="7">Interacts with UvrB in an incision complex.</text>
</comment>
<evidence type="ECO:0000313" key="12">
    <source>
        <dbReference type="Proteomes" id="UP000663935"/>
    </source>
</evidence>
<evidence type="ECO:0000259" key="9">
    <source>
        <dbReference type="PROSITE" id="PS50164"/>
    </source>
</evidence>
<dbReference type="InterPro" id="IPR001162">
    <property type="entry name" value="UvrC_RNase_H_dom"/>
</dbReference>
<dbReference type="PANTHER" id="PTHR30562:SF1">
    <property type="entry name" value="UVRABC SYSTEM PROTEIN C"/>
    <property type="match status" value="1"/>
</dbReference>
<keyword evidence="12" id="KW-1185">Reference proteome</keyword>
<keyword evidence="2 7" id="KW-0227">DNA damage</keyword>
<dbReference type="InterPro" id="IPR004791">
    <property type="entry name" value="UvrC"/>
</dbReference>
<dbReference type="InterPro" id="IPR050066">
    <property type="entry name" value="UvrABC_protein_C"/>
</dbReference>
<dbReference type="SMART" id="SM00465">
    <property type="entry name" value="GIYc"/>
    <property type="match status" value="1"/>
</dbReference>
<dbReference type="InterPro" id="IPR038476">
    <property type="entry name" value="UvrC_RNase_H_dom_sf"/>
</dbReference>
<keyword evidence="5 7" id="KW-0234">DNA repair</keyword>
<dbReference type="NCBIfam" id="TIGR00194">
    <property type="entry name" value="uvrC"/>
    <property type="match status" value="1"/>
</dbReference>
<dbReference type="SUPFAM" id="SSF46600">
    <property type="entry name" value="C-terminal UvrC-binding domain of UvrB"/>
    <property type="match status" value="1"/>
</dbReference>
<keyword evidence="4 7" id="KW-0267">Excision nuclease</keyword>
<accession>A0ABX7SQZ9</accession>
<reference evidence="11 12" key="1">
    <citation type="submission" date="2021-03" db="EMBL/GenBank/DDBJ databases">
        <title>Complete genome of Polaribacter_sp.G4M1.</title>
        <authorList>
            <person name="Jeong S.W."/>
            <person name="Bae J.W."/>
        </authorList>
    </citation>
    <scope>NUCLEOTIDE SEQUENCE [LARGE SCALE GENOMIC DNA]</scope>
    <source>
        <strain evidence="11 12">G4M1</strain>
    </source>
</reference>
<dbReference type="SUPFAM" id="SSF47781">
    <property type="entry name" value="RuvA domain 2-like"/>
    <property type="match status" value="1"/>
</dbReference>
<dbReference type="PROSITE" id="PS50164">
    <property type="entry name" value="GIY_YIG"/>
    <property type="match status" value="1"/>
</dbReference>
<feature type="domain" description="GIY-YIG" evidence="9">
    <location>
        <begin position="14"/>
        <end position="92"/>
    </location>
</feature>
<dbReference type="InterPro" id="IPR047296">
    <property type="entry name" value="GIY-YIG_UvrC_Cho"/>
</dbReference>
<sequence>MSASLELQLQTLPNTPGVYQYFDKNDVIIYIGKAKNLKKRVASYFTKKHENGKTRVLVKNIVRIKHIVVNTETDALLLENNLIKKYKPKYNVLLKDDKSYPWLCIKKERFPRIFLTRRVVKDGSEYFGPYTSVKTVRILLDLIKELYPLRTCNYDLSAQKINEGKYKVCLEYHLGNCLGPCEGLETQTHYENSIKEIKNIIKGNFKESLDKFKKMMLDFSESMEFEKAQKIKEKLDRLNNYQAKSTIVNPSINNVDVFSIISDETHGYANFLKISNGSIIQSHTTEIKKKLDETDKELLELFIVEIRQRFNSQSPEIYVPFKVNLGETVKVTVPKLGDKKRIVNLSERNAKYYRMEQFKQIKIVDPDRHTKRIMAQMKKDLRLSVEPRHIECFDNSNIQGTNPVAACVVFKDAKPSKKDYRHYNIKTVVGPDDFSSMEEVVYRRYKRLLAEDEPLPQLIIVDGGKGQLSSGLKALERLGLRGKIAIIGIAKRLEEIYYPGDPIPLYLDKKSETLKITQYLRNEAHRFGITFHRNKRSKSAIQTELEQIPDVGKQTITTLLRTFKSAKRVKEASLEDLKKSIGHARAIKVYGFYHPEKEKQNEK</sequence>
<comment type="similarity">
    <text evidence="7">Belongs to the UvrC family.</text>
</comment>
<evidence type="ECO:0000313" key="11">
    <source>
        <dbReference type="EMBL" id="QTD36647.1"/>
    </source>
</evidence>
<evidence type="ECO:0000256" key="1">
    <source>
        <dbReference type="ARBA" id="ARBA00022490"/>
    </source>
</evidence>
<evidence type="ECO:0000256" key="3">
    <source>
        <dbReference type="ARBA" id="ARBA00022769"/>
    </source>
</evidence>
<evidence type="ECO:0000256" key="7">
    <source>
        <dbReference type="HAMAP-Rule" id="MF_00203"/>
    </source>
</evidence>
<name>A0ABX7SQZ9_9FLAO</name>
<gene>
    <name evidence="7 11" type="primary">uvrC</name>
    <name evidence="11" type="ORF">JL193_10890</name>
</gene>
<dbReference type="InterPro" id="IPR010994">
    <property type="entry name" value="RuvA_2-like"/>
</dbReference>
<evidence type="ECO:0000256" key="4">
    <source>
        <dbReference type="ARBA" id="ARBA00022881"/>
    </source>
</evidence>
<dbReference type="InterPro" id="IPR000305">
    <property type="entry name" value="GIY-YIG_endonuc"/>
</dbReference>
<dbReference type="EMBL" id="CP071795">
    <property type="protein sequence ID" value="QTD36647.1"/>
    <property type="molecule type" value="Genomic_DNA"/>
</dbReference>
<keyword evidence="3 7" id="KW-0228">DNA excision</keyword>
<dbReference type="Proteomes" id="UP000663935">
    <property type="component" value="Chromosome"/>
</dbReference>
<dbReference type="Pfam" id="PF22920">
    <property type="entry name" value="UvrC_RNaseH"/>
    <property type="match status" value="1"/>
</dbReference>
<dbReference type="InterPro" id="IPR036876">
    <property type="entry name" value="UVR_dom_sf"/>
</dbReference>
<dbReference type="PROSITE" id="PS50165">
    <property type="entry name" value="UVRC"/>
    <property type="match status" value="1"/>
</dbReference>